<feature type="transmembrane region" description="Helical" evidence="7">
    <location>
        <begin position="28"/>
        <end position="47"/>
    </location>
</feature>
<evidence type="ECO:0000256" key="5">
    <source>
        <dbReference type="ARBA" id="ARBA00022989"/>
    </source>
</evidence>
<evidence type="ECO:0000256" key="7">
    <source>
        <dbReference type="SAM" id="Phobius"/>
    </source>
</evidence>
<feature type="transmembrane region" description="Helical" evidence="7">
    <location>
        <begin position="107"/>
        <end position="124"/>
    </location>
</feature>
<evidence type="ECO:0000313" key="8">
    <source>
        <dbReference type="EMBL" id="POG55526.1"/>
    </source>
</evidence>
<dbReference type="GO" id="GO:0016758">
    <property type="term" value="F:hexosyltransferase activity"/>
    <property type="evidence" value="ECO:0007669"/>
    <property type="project" value="InterPro"/>
</dbReference>
<evidence type="ECO:0000313" key="9">
    <source>
        <dbReference type="Proteomes" id="UP000053621"/>
    </source>
</evidence>
<dbReference type="AlphaFoldDB" id="A0A2P4NQU6"/>
<keyword evidence="2" id="KW-1003">Cell membrane</keyword>
<gene>
    <name evidence="8" type="ORF">AUR65_008945</name>
</gene>
<organism evidence="8 9">
    <name type="scientific">Haloferax marisrubri</name>
    <dbReference type="NCBI Taxonomy" id="1544719"/>
    <lineage>
        <taxon>Archaea</taxon>
        <taxon>Methanobacteriati</taxon>
        <taxon>Methanobacteriota</taxon>
        <taxon>Stenosarchaea group</taxon>
        <taxon>Halobacteria</taxon>
        <taxon>Halobacteriales</taxon>
        <taxon>Haloferacaceae</taxon>
        <taxon>Haloferax</taxon>
    </lineage>
</organism>
<comment type="caution">
    <text evidence="8">The sequence shown here is derived from an EMBL/GenBank/DDBJ whole genome shotgun (WGS) entry which is preliminary data.</text>
</comment>
<evidence type="ECO:0000256" key="2">
    <source>
        <dbReference type="ARBA" id="ARBA00022475"/>
    </source>
</evidence>
<feature type="transmembrane region" description="Helical" evidence="7">
    <location>
        <begin position="136"/>
        <end position="153"/>
    </location>
</feature>
<feature type="transmembrane region" description="Helical" evidence="7">
    <location>
        <begin position="304"/>
        <end position="320"/>
    </location>
</feature>
<keyword evidence="9" id="KW-1185">Reference proteome</keyword>
<dbReference type="Pfam" id="PF09594">
    <property type="entry name" value="GT87"/>
    <property type="match status" value="1"/>
</dbReference>
<protein>
    <submittedName>
        <fullName evidence="8">DUF2029 domain-containing protein</fullName>
    </submittedName>
</protein>
<proteinExistence type="predicted"/>
<dbReference type="RefSeq" id="WP_084816402.1">
    <property type="nucleotide sequence ID" value="NZ_LOPW02000010.1"/>
</dbReference>
<dbReference type="GO" id="GO:0005886">
    <property type="term" value="C:plasma membrane"/>
    <property type="evidence" value="ECO:0007669"/>
    <property type="project" value="UniProtKB-SubCell"/>
</dbReference>
<name>A0A2P4NQU6_9EURY</name>
<keyword evidence="6 7" id="KW-0472">Membrane</keyword>
<reference evidence="8" key="1">
    <citation type="submission" date="2017-08" db="EMBL/GenBank/DDBJ databases">
        <title>Haloferax marisrubri sp. nov., isolated from the Discovery deep brine-seawater interface in the Red Sea.</title>
        <authorList>
            <person name="Zhang G."/>
            <person name="Stingl U."/>
        </authorList>
    </citation>
    <scope>NUCLEOTIDE SEQUENCE [LARGE SCALE GENOMIC DNA]</scope>
    <source>
        <strain evidence="8">SB3</strain>
    </source>
</reference>
<accession>A0A2P4NQU6</accession>
<dbReference type="InterPro" id="IPR018584">
    <property type="entry name" value="GT87"/>
</dbReference>
<comment type="subcellular location">
    <subcellularLocation>
        <location evidence="1">Cell membrane</location>
        <topology evidence="1">Multi-pass membrane protein</topology>
    </subcellularLocation>
</comment>
<dbReference type="OrthoDB" id="307029at2157"/>
<feature type="transmembrane region" description="Helical" evidence="7">
    <location>
        <begin position="182"/>
        <end position="202"/>
    </location>
</feature>
<dbReference type="Proteomes" id="UP000053621">
    <property type="component" value="Unassembled WGS sequence"/>
</dbReference>
<feature type="transmembrane region" description="Helical" evidence="7">
    <location>
        <begin position="79"/>
        <end position="101"/>
    </location>
</feature>
<keyword evidence="5 7" id="KW-1133">Transmembrane helix</keyword>
<keyword evidence="4 7" id="KW-0812">Transmembrane</keyword>
<sequence length="419" mass="45999">MGSKYKEFIDYISQDSEDKFGKWIFERIPLIFGICLGVLSFLFLLFFSEGGDGHAARAYWLAANGFIEDGRIYGYFPGYMYSPITLVIFLPYAFVSFLIAFGIQATTAILAAIGLGWITIEFISDHGRNLSSTDKSVIFVFFLASSLSIPAYMQAQINTHLALIIAVGFVAIERDKQVKGGVALATAALFKAIPALLGVWQLHRRKYKSVVVSILVGVGGLAFGAVIFGIESTEKYIFEILLVRRNSDALVGGISPESAILTIKQPIGVLLPWVDNTVLTILAILLVVPIVTYVFHVDSIESTIQTRVLGMLTITIAMLVVTPSYFYYMIYATFPLVSALFLVEKIVTRICLAIGTCLTVSIFTADDFAVVIELLPLPALVSNPIIETIYTVMSISTLPLLGVILIQFGAVHYCHTTHR</sequence>
<evidence type="ECO:0000256" key="6">
    <source>
        <dbReference type="ARBA" id="ARBA00023136"/>
    </source>
</evidence>
<dbReference type="EMBL" id="LOPW02000010">
    <property type="protein sequence ID" value="POG55526.1"/>
    <property type="molecule type" value="Genomic_DNA"/>
</dbReference>
<evidence type="ECO:0000256" key="4">
    <source>
        <dbReference type="ARBA" id="ARBA00022692"/>
    </source>
</evidence>
<evidence type="ECO:0000256" key="1">
    <source>
        <dbReference type="ARBA" id="ARBA00004651"/>
    </source>
</evidence>
<feature type="transmembrane region" description="Helical" evidence="7">
    <location>
        <begin position="392"/>
        <end position="414"/>
    </location>
</feature>
<feature type="transmembrane region" description="Helical" evidence="7">
    <location>
        <begin position="278"/>
        <end position="297"/>
    </location>
</feature>
<keyword evidence="3" id="KW-0808">Transferase</keyword>
<evidence type="ECO:0000256" key="3">
    <source>
        <dbReference type="ARBA" id="ARBA00022679"/>
    </source>
</evidence>
<feature type="transmembrane region" description="Helical" evidence="7">
    <location>
        <begin position="209"/>
        <end position="230"/>
    </location>
</feature>